<comment type="caution">
    <text evidence="4">The sequence shown here is derived from an EMBL/GenBank/DDBJ whole genome shotgun (WGS) entry which is preliminary data.</text>
</comment>
<evidence type="ECO:0000259" key="2">
    <source>
        <dbReference type="Pfam" id="PF01869"/>
    </source>
</evidence>
<name>A0A2A9CQL6_9ACTN</name>
<dbReference type="PANTHER" id="PTHR32329:SF4">
    <property type="entry name" value="ACTIVATOR OF 2-HYDROXYACYL-COA DEHYDRATASE"/>
    <property type="match status" value="1"/>
</dbReference>
<dbReference type="InterPro" id="IPR002731">
    <property type="entry name" value="ATPase_BadF"/>
</dbReference>
<dbReference type="InterPro" id="IPR018709">
    <property type="entry name" value="CoA_activase_DUF2229"/>
</dbReference>
<dbReference type="InterPro" id="IPR043129">
    <property type="entry name" value="ATPase_NBD"/>
</dbReference>
<dbReference type="PANTHER" id="PTHR32329">
    <property type="entry name" value="BIFUNCTIONAL PROTEIN [INCLUDES 2-HYDROXYACYL-COA DEHYDRATASE (N-TER) AND ITS ACTIVATOR DOMAIN (C_TERM)-RELATED"/>
    <property type="match status" value="1"/>
</dbReference>
<feature type="domain" description="ATPase BadF/BadG/BcrA/BcrD type" evidence="2">
    <location>
        <begin position="317"/>
        <end position="571"/>
    </location>
</feature>
<dbReference type="SUPFAM" id="SSF53067">
    <property type="entry name" value="Actin-like ATPase domain"/>
    <property type="match status" value="2"/>
</dbReference>
<feature type="domain" description="DUF2229" evidence="3">
    <location>
        <begin position="669"/>
        <end position="887"/>
    </location>
</feature>
<evidence type="ECO:0000313" key="4">
    <source>
        <dbReference type="EMBL" id="PFG16638.1"/>
    </source>
</evidence>
<sequence length="1436" mass="156010">MSLTLGLDVGSTTVKAVVWDDGRIRFSDYRRHNADVRGELALLLRQLSEEFPDCAMPVAVTGSGGLQVAELMGADFVQEVIASTEAVQQLLPDTDVVIELGGEDAKITYFHPVPEQRMNGTCAGGTGSFIDQMAVLLQTDAVGLDRLAAEHRHLYPIASRCGVFAKSDLQPLINQGAAPADLAASVFQAVALQTIAGLAAGNPIRGNLVFLGGPLHYLPQLRAAYQRALTGKVTSVTTPDNAQLFVAIGAALLATGSPRTPADLLAGLRRPRELSLARSLLAPLFDDPRQRAEFVARHAAHTVPEAPLGEATGPCFLGIDAGSTTIKAVLIDADDQIRFSHYASNEGDPVSAAVAILSRVHQELPAAAELAGCCVTGYGEDLIRAALRVDHGEVETMAHFRAAERVCPGVTSVIDIGGQDMKYLRIRNGAVDSIAVNEACSSGCGSFLQTFAETMGTDVTSFAQAAIDARHPVDLGSRCTVFMNSSVKQAQKEGARVGDISAGLSYSVVRNALYKVIKLRHPEQLGDKVVVQGGTFLNDAVLRAFELLTGLEVVRANIAGLMGAFGAALTAKLRHQPGTVSQVLDLDELAQFRLQSTLEHCRLCQNQCQLTVSTFADGTRHVSGNRCERGAGLARPSGADELPNLYDFKYKRTFGYRRLREADAYRGDIGVPRALNMYENYPFWFTVLTQLGFRVLLSQRTNRDTLADGAESIPSENICYPAKLAHGHIEDLLSRGVRTIFFPCVPFEQRRFDAADNHFNCPVVAFYPQVLEKNVPGLREAGIRYLDPFVNLDQPDHLAGRLVEIFEDFEVSLAEAKAAVAAGYAEDEQYRADILAEGERALAWLTERGRKGIVLAGRPYHLDPEVNHGLPELITGLGLAVLSEDSILSSSVLRRPLRVRDQWAYHTRLYEAAALSAANPRLELVQLNSFGCGVDAITTDQVQEILEDTNNVYTVLKIDEVSNLGAARIRLRSLLAASTGRLRDAEVVTYADDPRRYTRPVFTKEDRREHTIYAPQMAPVHFRLVTSVLNRFGYRTELLEQVSPADVETGLKYVNNDACYPAIMVIGQLVNKFLTGGADPNNSSVAITQTGGMCRATNYAGMLRKGLAEAGFGQVPVIAISAQGFEDNPGFQVTPAIVHRGLQALVLGDLLQSVLLRVRPYQAVPGSAQALYERWDRICQEFFTHGGYSPTLGRRVGYAKLVRMLVGEFHALPLLDIPRKPRIGLVGEILVKFHPDANNHAVAVIEDEGCEAVLPGLLEFFGQSLFTGDWKWHHLGIGEHSRHAKRIGLWLMEQYQAPVQQALAACGGKFELQSDLATMANRAQNVIALGTTAGEGWLLTAEMMELIESGTPNIICAQPFACLPNHVVGKGMFRELRRLYPQANITSIDYDPGASEVNQLNRIKLVVAGAHKGHQRSTQLAGLPSQDRNGVGSPAP</sequence>
<dbReference type="EMBL" id="PDJC01000001">
    <property type="protein sequence ID" value="PFG16638.1"/>
    <property type="molecule type" value="Genomic_DNA"/>
</dbReference>
<evidence type="ECO:0000259" key="3">
    <source>
        <dbReference type="Pfam" id="PF09989"/>
    </source>
</evidence>
<dbReference type="InterPro" id="IPR051805">
    <property type="entry name" value="Dehydratase_Activator_Redct"/>
</dbReference>
<protein>
    <submittedName>
        <fullName evidence="4">Putative CoA-substrate-specific enzyme activase</fullName>
    </submittedName>
</protein>
<feature type="domain" description="ATPase BadF/BadG/BcrA/BcrD type" evidence="2">
    <location>
        <begin position="5"/>
        <end position="254"/>
    </location>
</feature>
<dbReference type="Pfam" id="PF01869">
    <property type="entry name" value="BcrAD_BadFG"/>
    <property type="match status" value="2"/>
</dbReference>
<dbReference type="RefSeq" id="WP_098460154.1">
    <property type="nucleotide sequence ID" value="NZ_PDJC01000001.1"/>
</dbReference>
<dbReference type="Gene3D" id="3.30.420.40">
    <property type="match status" value="4"/>
</dbReference>
<accession>A0A2A9CQL6</accession>
<evidence type="ECO:0000313" key="5">
    <source>
        <dbReference type="Proteomes" id="UP000226079"/>
    </source>
</evidence>
<dbReference type="Pfam" id="PF09989">
    <property type="entry name" value="DUF2229"/>
    <property type="match status" value="1"/>
</dbReference>
<proteinExistence type="predicted"/>
<feature type="region of interest" description="Disordered" evidence="1">
    <location>
        <begin position="1416"/>
        <end position="1436"/>
    </location>
</feature>
<organism evidence="4 5">
    <name type="scientific">Propionicimonas paludicola</name>
    <dbReference type="NCBI Taxonomy" id="185243"/>
    <lineage>
        <taxon>Bacteria</taxon>
        <taxon>Bacillati</taxon>
        <taxon>Actinomycetota</taxon>
        <taxon>Actinomycetes</taxon>
        <taxon>Propionibacteriales</taxon>
        <taxon>Nocardioidaceae</taxon>
        <taxon>Propionicimonas</taxon>
    </lineage>
</organism>
<reference evidence="4 5" key="1">
    <citation type="submission" date="2017-10" db="EMBL/GenBank/DDBJ databases">
        <title>Sequencing the genomes of 1000 actinobacteria strains.</title>
        <authorList>
            <person name="Klenk H.-P."/>
        </authorList>
    </citation>
    <scope>NUCLEOTIDE SEQUENCE [LARGE SCALE GENOMIC DNA]</scope>
    <source>
        <strain evidence="4 5">DSM 15597</strain>
    </source>
</reference>
<dbReference type="CDD" id="cd24035">
    <property type="entry name" value="ASKHA_NBD_O66634-like_rpt2"/>
    <property type="match status" value="1"/>
</dbReference>
<dbReference type="OrthoDB" id="9177882at2"/>
<keyword evidence="5" id="KW-1185">Reference proteome</keyword>
<evidence type="ECO:0000256" key="1">
    <source>
        <dbReference type="SAM" id="MobiDB-lite"/>
    </source>
</evidence>
<gene>
    <name evidence="4" type="ORF">ATK74_1189</name>
</gene>
<dbReference type="Proteomes" id="UP000226079">
    <property type="component" value="Unassembled WGS sequence"/>
</dbReference>
<dbReference type="CDD" id="cd24034">
    <property type="entry name" value="ASKHA_NBD_O66634-like_rpt1"/>
    <property type="match status" value="1"/>
</dbReference>